<dbReference type="EMBL" id="CABPRU010000013">
    <property type="protein sequence ID" value="VVE41594.1"/>
    <property type="molecule type" value="Genomic_DNA"/>
</dbReference>
<evidence type="ECO:0000256" key="2">
    <source>
        <dbReference type="ARBA" id="ARBA00023125"/>
    </source>
</evidence>
<dbReference type="SMART" id="SM01134">
    <property type="entry name" value="DeoRC"/>
    <property type="match status" value="1"/>
</dbReference>
<dbReference type="Gene3D" id="3.40.50.1360">
    <property type="match status" value="1"/>
</dbReference>
<keyword evidence="6" id="KW-1185">Reference proteome</keyword>
<keyword evidence="3" id="KW-0804">Transcription</keyword>
<dbReference type="InterPro" id="IPR050313">
    <property type="entry name" value="Carb_Metab_HTH_regulators"/>
</dbReference>
<dbReference type="Pfam" id="PF00455">
    <property type="entry name" value="DeoRC"/>
    <property type="match status" value="1"/>
</dbReference>
<dbReference type="InterPro" id="IPR036390">
    <property type="entry name" value="WH_DNA-bd_sf"/>
</dbReference>
<feature type="domain" description="HTH deoR-type" evidence="4">
    <location>
        <begin position="49"/>
        <end position="104"/>
    </location>
</feature>
<dbReference type="PRINTS" id="PR00037">
    <property type="entry name" value="HTHLACR"/>
</dbReference>
<dbReference type="InterPro" id="IPR014036">
    <property type="entry name" value="DeoR-like_C"/>
</dbReference>
<dbReference type="SMART" id="SM00420">
    <property type="entry name" value="HTH_DEOR"/>
    <property type="match status" value="1"/>
</dbReference>
<dbReference type="InterPro" id="IPR037171">
    <property type="entry name" value="NagB/RpiA_transferase-like"/>
</dbReference>
<reference evidence="5 6" key="1">
    <citation type="submission" date="2019-08" db="EMBL/GenBank/DDBJ databases">
        <authorList>
            <person name="Peeters C."/>
        </authorList>
    </citation>
    <scope>NUCLEOTIDE SEQUENCE [LARGE SCALE GENOMIC DNA]</scope>
    <source>
        <strain evidence="5 6">LMG 31013</strain>
    </source>
</reference>
<evidence type="ECO:0000313" key="5">
    <source>
        <dbReference type="EMBL" id="VVE41594.1"/>
    </source>
</evidence>
<dbReference type="GO" id="GO:0003677">
    <property type="term" value="F:DNA binding"/>
    <property type="evidence" value="ECO:0007669"/>
    <property type="project" value="UniProtKB-KW"/>
</dbReference>
<keyword evidence="2" id="KW-0238">DNA-binding</keyword>
<organism evidence="5 6">
    <name type="scientific">Pandoraea terrigena</name>
    <dbReference type="NCBI Taxonomy" id="2508292"/>
    <lineage>
        <taxon>Bacteria</taxon>
        <taxon>Pseudomonadati</taxon>
        <taxon>Pseudomonadota</taxon>
        <taxon>Betaproteobacteria</taxon>
        <taxon>Burkholderiales</taxon>
        <taxon>Burkholderiaceae</taxon>
        <taxon>Pandoraea</taxon>
    </lineage>
</organism>
<dbReference type="InterPro" id="IPR001034">
    <property type="entry name" value="DeoR_HTH"/>
</dbReference>
<evidence type="ECO:0000256" key="1">
    <source>
        <dbReference type="ARBA" id="ARBA00023015"/>
    </source>
</evidence>
<sequence length="301" mass="32489">MSIVNGSCAVGATCRTRAARGKLHYARRAVNTSFACIPLVLLSIDPSMKVANRREAIFKAVLSGMTDVAALCAHFGMSEATVRRDLRALAQERRVVRTYGGAAAPVRMHEPEESLELRRESFREQKDAIARAAVAHVDDGDTVFLDGGTTTEAMARFLAGREDVHVVTNNLLVVGALAANKVPVTLIGGDVRPSSMSVLGPLAQLTLSRVSVDKAFLGADGVVAGRGLCEASAEQAWLKECIIRQSADVYVLVTANKLDRASQQHWTPLERGWTLITEARADDDKLAQFRTHPEITIESVA</sequence>
<gene>
    <name evidence="5" type="ORF">PTE31013_04209</name>
</gene>
<dbReference type="PANTHER" id="PTHR30363:SF44">
    <property type="entry name" value="AGA OPERON TRANSCRIPTIONAL REPRESSOR-RELATED"/>
    <property type="match status" value="1"/>
</dbReference>
<proteinExistence type="predicted"/>
<evidence type="ECO:0000313" key="6">
    <source>
        <dbReference type="Proteomes" id="UP000334380"/>
    </source>
</evidence>
<dbReference type="PROSITE" id="PS00894">
    <property type="entry name" value="HTH_DEOR_1"/>
    <property type="match status" value="1"/>
</dbReference>
<evidence type="ECO:0000256" key="3">
    <source>
        <dbReference type="ARBA" id="ARBA00023163"/>
    </source>
</evidence>
<dbReference type="SUPFAM" id="SSF100950">
    <property type="entry name" value="NagB/RpiA/CoA transferase-like"/>
    <property type="match status" value="1"/>
</dbReference>
<dbReference type="InterPro" id="IPR018356">
    <property type="entry name" value="Tscrpt_reg_HTH_DeoR_CS"/>
</dbReference>
<dbReference type="Pfam" id="PF08220">
    <property type="entry name" value="HTH_DeoR"/>
    <property type="match status" value="1"/>
</dbReference>
<dbReference type="Proteomes" id="UP000334380">
    <property type="component" value="Unassembled WGS sequence"/>
</dbReference>
<dbReference type="AlphaFoldDB" id="A0A5E4XYY8"/>
<dbReference type="GO" id="GO:0003700">
    <property type="term" value="F:DNA-binding transcription factor activity"/>
    <property type="evidence" value="ECO:0007669"/>
    <property type="project" value="InterPro"/>
</dbReference>
<dbReference type="PANTHER" id="PTHR30363">
    <property type="entry name" value="HTH-TYPE TRANSCRIPTIONAL REGULATOR SRLR-RELATED"/>
    <property type="match status" value="1"/>
</dbReference>
<dbReference type="PROSITE" id="PS51000">
    <property type="entry name" value="HTH_DEOR_2"/>
    <property type="match status" value="1"/>
</dbReference>
<name>A0A5E4XYY8_9BURK</name>
<protein>
    <submittedName>
        <fullName evidence="5">DeoR family transcriptional regulator</fullName>
    </submittedName>
</protein>
<evidence type="ECO:0000259" key="4">
    <source>
        <dbReference type="PROSITE" id="PS51000"/>
    </source>
</evidence>
<dbReference type="SUPFAM" id="SSF46785">
    <property type="entry name" value="Winged helix' DNA-binding domain"/>
    <property type="match status" value="1"/>
</dbReference>
<keyword evidence="1" id="KW-0805">Transcription regulation</keyword>
<accession>A0A5E4XYY8</accession>